<proteinExistence type="predicted"/>
<keyword evidence="1" id="KW-0472">Membrane</keyword>
<protein>
    <recommendedName>
        <fullName evidence="4">Transmembrane protein</fullName>
    </recommendedName>
</protein>
<dbReference type="EMBL" id="PGTS01000004">
    <property type="protein sequence ID" value="PKR49098.1"/>
    <property type="molecule type" value="Genomic_DNA"/>
</dbReference>
<evidence type="ECO:0008006" key="4">
    <source>
        <dbReference type="Google" id="ProtNLM"/>
    </source>
</evidence>
<keyword evidence="1" id="KW-0812">Transmembrane</keyword>
<evidence type="ECO:0000256" key="1">
    <source>
        <dbReference type="SAM" id="Phobius"/>
    </source>
</evidence>
<evidence type="ECO:0000313" key="2">
    <source>
        <dbReference type="EMBL" id="PKR49098.1"/>
    </source>
</evidence>
<evidence type="ECO:0000313" key="3">
    <source>
        <dbReference type="Proteomes" id="UP000233365"/>
    </source>
</evidence>
<feature type="transmembrane region" description="Helical" evidence="1">
    <location>
        <begin position="24"/>
        <end position="46"/>
    </location>
</feature>
<sequence>MLFCRWLEELAPPIFPIFIIRRKFWFNVWIVRVDWFCLTGFFPLWLDLTFDSLGSDCWPCACLAFVVVVRIGVAHRALLQMVWGVDGGGDTM</sequence>
<organism evidence="2 3">
    <name type="scientific">Thalassospira povalilytica</name>
    <dbReference type="NCBI Taxonomy" id="732237"/>
    <lineage>
        <taxon>Bacteria</taxon>
        <taxon>Pseudomonadati</taxon>
        <taxon>Pseudomonadota</taxon>
        <taxon>Alphaproteobacteria</taxon>
        <taxon>Rhodospirillales</taxon>
        <taxon>Thalassospiraceae</taxon>
        <taxon>Thalassospira</taxon>
    </lineage>
</organism>
<keyword evidence="3" id="KW-1185">Reference proteome</keyword>
<keyword evidence="1" id="KW-1133">Transmembrane helix</keyword>
<dbReference type="Proteomes" id="UP000233365">
    <property type="component" value="Unassembled WGS sequence"/>
</dbReference>
<name>A0ABX4R6K0_9PROT</name>
<reference evidence="2 3" key="1">
    <citation type="submission" date="2017-11" db="EMBL/GenBank/DDBJ databases">
        <title>Biodiversity and function of Thalassospira species in the particle-attached aromatic-hydrocarbon-degrading consortia from the surface seawater of the China South Sea.</title>
        <authorList>
            <person name="Dong C."/>
            <person name="Liu R."/>
            <person name="Shao Z."/>
        </authorList>
    </citation>
    <scope>NUCLEOTIDE SEQUENCE [LARGE SCALE GENOMIC DNA]</scope>
    <source>
        <strain evidence="2 3">139Z-12</strain>
    </source>
</reference>
<gene>
    <name evidence="2" type="ORF">CU041_11510</name>
</gene>
<accession>A0ABX4R6K0</accession>
<comment type="caution">
    <text evidence="2">The sequence shown here is derived from an EMBL/GenBank/DDBJ whole genome shotgun (WGS) entry which is preliminary data.</text>
</comment>